<evidence type="ECO:0000259" key="1">
    <source>
        <dbReference type="SMART" id="SM00226"/>
    </source>
</evidence>
<dbReference type="Gene3D" id="3.40.50.2300">
    <property type="match status" value="1"/>
</dbReference>
<dbReference type="PANTHER" id="PTHR11717:SF31">
    <property type="entry name" value="LOW MOLECULAR WEIGHT PROTEIN-TYROSINE-PHOSPHATASE ETP-RELATED"/>
    <property type="match status" value="1"/>
</dbReference>
<accession>A0A6J6SCP0</accession>
<dbReference type="InterPro" id="IPR036196">
    <property type="entry name" value="Ptyr_pPase_sf"/>
</dbReference>
<proteinExistence type="predicted"/>
<evidence type="ECO:0000313" key="3">
    <source>
        <dbReference type="EMBL" id="CAB4893814.1"/>
    </source>
</evidence>
<dbReference type="AlphaFoldDB" id="A0A6J6SCP0"/>
<dbReference type="Pfam" id="PF01451">
    <property type="entry name" value="LMWPc"/>
    <property type="match status" value="1"/>
</dbReference>
<dbReference type="EMBL" id="CAFBOF010000001">
    <property type="protein sequence ID" value="CAB4968275.1"/>
    <property type="molecule type" value="Genomic_DNA"/>
</dbReference>
<dbReference type="PANTHER" id="PTHR11717">
    <property type="entry name" value="LOW MOLECULAR WEIGHT PROTEIN TYROSINE PHOSPHATASE"/>
    <property type="match status" value="1"/>
</dbReference>
<evidence type="ECO:0000313" key="5">
    <source>
        <dbReference type="EMBL" id="CAB5011649.1"/>
    </source>
</evidence>
<dbReference type="InterPro" id="IPR050438">
    <property type="entry name" value="LMW_PTPase"/>
</dbReference>
<dbReference type="SMART" id="SM00226">
    <property type="entry name" value="LMWPc"/>
    <property type="match status" value="1"/>
</dbReference>
<reference evidence="2" key="1">
    <citation type="submission" date="2020-05" db="EMBL/GenBank/DDBJ databases">
        <authorList>
            <person name="Chiriac C."/>
            <person name="Salcher M."/>
            <person name="Ghai R."/>
            <person name="Kavagutti S V."/>
        </authorList>
    </citation>
    <scope>NUCLEOTIDE SEQUENCE</scope>
</reference>
<dbReference type="EMBL" id="CAEZYK010000101">
    <property type="protein sequence ID" value="CAB4732720.1"/>
    <property type="molecule type" value="Genomic_DNA"/>
</dbReference>
<dbReference type="EMBL" id="CAFBPQ010000001">
    <property type="protein sequence ID" value="CAB5011649.1"/>
    <property type="molecule type" value="Genomic_DNA"/>
</dbReference>
<evidence type="ECO:0000313" key="2">
    <source>
        <dbReference type="EMBL" id="CAB4732720.1"/>
    </source>
</evidence>
<protein>
    <submittedName>
        <fullName evidence="2">Unannotated protein</fullName>
    </submittedName>
</protein>
<dbReference type="EMBL" id="CAFBMM010000001">
    <property type="protein sequence ID" value="CAB4893814.1"/>
    <property type="molecule type" value="Genomic_DNA"/>
</dbReference>
<organism evidence="2">
    <name type="scientific">freshwater metagenome</name>
    <dbReference type="NCBI Taxonomy" id="449393"/>
    <lineage>
        <taxon>unclassified sequences</taxon>
        <taxon>metagenomes</taxon>
        <taxon>ecological metagenomes</taxon>
    </lineage>
</organism>
<dbReference type="GO" id="GO:0004725">
    <property type="term" value="F:protein tyrosine phosphatase activity"/>
    <property type="evidence" value="ECO:0007669"/>
    <property type="project" value="TreeGrafter"/>
</dbReference>
<gene>
    <name evidence="2" type="ORF">UFOPK2683_01385</name>
    <name evidence="3" type="ORF">UFOPK3605_00072</name>
    <name evidence="4" type="ORF">UFOPK3897_00076</name>
    <name evidence="5" type="ORF">UFOPK4121_00083</name>
</gene>
<sequence>MVCTGNTCRSPMAEAILRARLRERDGEIRVSSAGIDAWAGSATENSILAMSEFGLDLSSHRSRKVTPKIIASSDLILAMTRNHFDRITRLCPDAFNRTFMPSEMIRLASRPRESSESVRAWAALLSDTRPDGPIGRGADEVGDPVGEEMEAYRLTARRLNAEMTALADLLVPISDTPLRR</sequence>
<evidence type="ECO:0000313" key="4">
    <source>
        <dbReference type="EMBL" id="CAB4968275.1"/>
    </source>
</evidence>
<name>A0A6J6SCP0_9ZZZZ</name>
<dbReference type="SUPFAM" id="SSF52788">
    <property type="entry name" value="Phosphotyrosine protein phosphatases I"/>
    <property type="match status" value="1"/>
</dbReference>
<dbReference type="InterPro" id="IPR023485">
    <property type="entry name" value="Ptyr_pPase"/>
</dbReference>
<feature type="domain" description="Phosphotyrosine protein phosphatase I" evidence="1">
    <location>
        <begin position="2"/>
        <end position="169"/>
    </location>
</feature>